<evidence type="ECO:0000313" key="3">
    <source>
        <dbReference type="Proteomes" id="UP000604475"/>
    </source>
</evidence>
<keyword evidence="3" id="KW-1185">Reference proteome</keyword>
<feature type="compositionally biased region" description="Pro residues" evidence="1">
    <location>
        <begin position="592"/>
        <end position="605"/>
    </location>
</feature>
<dbReference type="Proteomes" id="UP000604475">
    <property type="component" value="Unassembled WGS sequence"/>
</dbReference>
<organism evidence="2 3">
    <name type="scientific">Frankia nepalensis</name>
    <dbReference type="NCBI Taxonomy" id="1836974"/>
    <lineage>
        <taxon>Bacteria</taxon>
        <taxon>Bacillati</taxon>
        <taxon>Actinomycetota</taxon>
        <taxon>Actinomycetes</taxon>
        <taxon>Frankiales</taxon>
        <taxon>Frankiaceae</taxon>
        <taxon>Frankia</taxon>
    </lineage>
</organism>
<feature type="compositionally biased region" description="Polar residues" evidence="1">
    <location>
        <begin position="480"/>
        <end position="494"/>
    </location>
</feature>
<feature type="region of interest" description="Disordered" evidence="1">
    <location>
        <begin position="559"/>
        <end position="605"/>
    </location>
</feature>
<protein>
    <submittedName>
        <fullName evidence="2">Uncharacterized protein</fullName>
    </submittedName>
</protein>
<evidence type="ECO:0000256" key="1">
    <source>
        <dbReference type="SAM" id="MobiDB-lite"/>
    </source>
</evidence>
<dbReference type="RefSeq" id="WP_203004655.1">
    <property type="nucleotide sequence ID" value="NZ_JADWYU010000136.1"/>
</dbReference>
<feature type="compositionally biased region" description="Polar residues" evidence="1">
    <location>
        <begin position="577"/>
        <end position="586"/>
    </location>
</feature>
<gene>
    <name evidence="2" type="ORF">I7412_23840</name>
</gene>
<dbReference type="EMBL" id="JAEACQ010000243">
    <property type="protein sequence ID" value="MBL7630141.1"/>
    <property type="molecule type" value="Genomic_DNA"/>
</dbReference>
<reference evidence="2" key="1">
    <citation type="submission" date="2020-12" db="EMBL/GenBank/DDBJ databases">
        <title>Genomic characterization of non-nitrogen-fixing Frankia strains.</title>
        <authorList>
            <person name="Carlos-Shanley C."/>
            <person name="Guerra T."/>
            <person name="Hahn D."/>
        </authorList>
    </citation>
    <scope>NUCLEOTIDE SEQUENCE</scope>
    <source>
        <strain evidence="2">CN6</strain>
    </source>
</reference>
<evidence type="ECO:0000313" key="2">
    <source>
        <dbReference type="EMBL" id="MBL7630141.1"/>
    </source>
</evidence>
<feature type="region of interest" description="Disordered" evidence="1">
    <location>
        <begin position="1"/>
        <end position="30"/>
    </location>
</feature>
<proteinExistence type="predicted"/>
<sequence>MPQPDAHSSGEDDLPPPRTADQRGPAGHGPVEIEVTAGRWRLYPVLDNASEVQFAAELILGRTNKIPGPPRWAIVEPNVLALEEALGWAIPHPAQNALIVAQFDLPLPPPPPSPANPLRDDVLRTFAFRPTRASAVHGLTSQPLTYGRLLAVEHPTRSWDPGPLTVDVFEATTLDTRAAVYRISDTTPGQPPTVLFADFLTAIPDGDTLTTDDAIRHVLLAVLHRAEHNGLTADQLAFLVDHKDLIATALTGPPDHPYPRGTRIAVHDGDPTHTTTGTVLAIVDDPTGPAYLWRPDTANLPGHPWRDHPTWTLRTTPHQTQTTLATTDPTIDGPDAPPVLATGALVATVDDPRFTTGTVLRALHENDASGPAYEIQPHDAPLPPVTLAPDDVIPLRGTAWPTIDTLLAARNTANLPLKPGELLLTLREITIVADNPDGPQLLATRPVPHTASPALDPPDDLVPIPVPTGLAHPASPHQPAGQNTPPATLHQTGDTIHIHDPIHGHLTAPADLFRAAIRLPETQLHALLARRPWLPAPTTDQPLYVTAALAAQHAATDLTGPRVHQPATSPDLANPASALTNDTPATSHAAPPDLPGPAPAWDPGP</sequence>
<dbReference type="AlphaFoldDB" id="A0A937RDH8"/>
<feature type="region of interest" description="Disordered" evidence="1">
    <location>
        <begin position="464"/>
        <end position="499"/>
    </location>
</feature>
<accession>A0A937RDH8</accession>
<name>A0A937RDH8_9ACTN</name>
<comment type="caution">
    <text evidence="2">The sequence shown here is derived from an EMBL/GenBank/DDBJ whole genome shotgun (WGS) entry which is preliminary data.</text>
</comment>